<dbReference type="EMBL" id="MNPJ01000014">
    <property type="protein sequence ID" value="OQS54987.1"/>
    <property type="molecule type" value="Genomic_DNA"/>
</dbReference>
<dbReference type="Proteomes" id="UP000192758">
    <property type="component" value="Unassembled WGS sequence"/>
</dbReference>
<feature type="transmembrane region" description="Helical" evidence="1">
    <location>
        <begin position="114"/>
        <end position="147"/>
    </location>
</feature>
<feature type="transmembrane region" description="Helical" evidence="1">
    <location>
        <begin position="20"/>
        <end position="41"/>
    </location>
</feature>
<protein>
    <recommendedName>
        <fullName evidence="4">DUF4203 domain-containing protein</fullName>
    </recommendedName>
</protein>
<name>A0A1W0E6T4_9MICR</name>
<evidence type="ECO:0000256" key="1">
    <source>
        <dbReference type="SAM" id="Phobius"/>
    </source>
</evidence>
<reference evidence="2 3" key="1">
    <citation type="journal article" date="2017" name="Environ. Microbiol.">
        <title>Decay of the glycolytic pathway and adaptation to intranuclear parasitism within Enterocytozoonidae microsporidia.</title>
        <authorList>
            <person name="Wiredu Boakye D."/>
            <person name="Jaroenlak P."/>
            <person name="Prachumwat A."/>
            <person name="Williams T.A."/>
            <person name="Bateman K.S."/>
            <person name="Itsathitphaisarn O."/>
            <person name="Sritunyalucksana K."/>
            <person name="Paszkiewicz K.H."/>
            <person name="Moore K.A."/>
            <person name="Stentiford G.D."/>
            <person name="Williams B.A."/>
        </authorList>
    </citation>
    <scope>NUCLEOTIDE SEQUENCE [LARGE SCALE GENOMIC DNA]</scope>
    <source>
        <strain evidence="2 3">TH1</strain>
    </source>
</reference>
<feature type="transmembrane region" description="Helical" evidence="1">
    <location>
        <begin position="237"/>
        <end position="255"/>
    </location>
</feature>
<organism evidence="2 3">
    <name type="scientific">Ecytonucleospora hepatopenaei</name>
    <dbReference type="NCBI Taxonomy" id="646526"/>
    <lineage>
        <taxon>Eukaryota</taxon>
        <taxon>Fungi</taxon>
        <taxon>Fungi incertae sedis</taxon>
        <taxon>Microsporidia</taxon>
        <taxon>Enterocytozoonidae</taxon>
        <taxon>Ecytonucleospora</taxon>
    </lineage>
</organism>
<comment type="caution">
    <text evidence="2">The sequence shown here is derived from an EMBL/GenBank/DDBJ whole genome shotgun (WGS) entry which is preliminary data.</text>
</comment>
<gene>
    <name evidence="2" type="ORF">EHP00_2179</name>
</gene>
<evidence type="ECO:0000313" key="2">
    <source>
        <dbReference type="EMBL" id="OQS54987.1"/>
    </source>
</evidence>
<evidence type="ECO:0008006" key="4">
    <source>
        <dbReference type="Google" id="ProtNLM"/>
    </source>
</evidence>
<feature type="transmembrane region" description="Helical" evidence="1">
    <location>
        <begin position="159"/>
        <end position="177"/>
    </location>
</feature>
<evidence type="ECO:0000313" key="3">
    <source>
        <dbReference type="Proteomes" id="UP000192758"/>
    </source>
</evidence>
<keyword evidence="1" id="KW-0812">Transmembrane</keyword>
<feature type="transmembrane region" description="Helical" evidence="1">
    <location>
        <begin position="83"/>
        <end position="102"/>
    </location>
</feature>
<keyword evidence="3" id="KW-1185">Reference proteome</keyword>
<dbReference type="AlphaFoldDB" id="A0A1W0E6T4"/>
<keyword evidence="1" id="KW-1133">Transmembrane helix</keyword>
<sequence length="278" mass="30677">MLFNFVNLVAAADDNSEGSYFFGNFEIAIMNIASASLNAGANIADASGIWKVINLNVLYLLIMINAASALTFAGIVYERVGVIFFMTVFVYTFFGMFGSVFDTIGDWINVDGKLISSIFAFLICASFLVFYAIVKPVFMAMIIFLVFNAIAGNIGAVPFWVHILVFVGIIIAVKMLFKVLSKAYKYVVIGMFALYGSLILLSSTYGLVYLPLNWGEYINEFIDQGSVWGPLVESWNSLIWLLFIIGGCGAQFKLLDKRYESEDETTSSSAEETPAESK</sequence>
<dbReference type="OrthoDB" id="2199120at2759"/>
<feature type="transmembrane region" description="Helical" evidence="1">
    <location>
        <begin position="186"/>
        <end position="210"/>
    </location>
</feature>
<keyword evidence="1" id="KW-0472">Membrane</keyword>
<feature type="transmembrane region" description="Helical" evidence="1">
    <location>
        <begin position="53"/>
        <end position="77"/>
    </location>
</feature>
<dbReference type="VEuPathDB" id="MicrosporidiaDB:EHP00_2179"/>
<accession>A0A1W0E6T4</accession>
<proteinExistence type="predicted"/>